<dbReference type="Proteomes" id="UP000366872">
    <property type="component" value="Unassembled WGS sequence"/>
</dbReference>
<dbReference type="AlphaFoldDB" id="A0A6C2U4F1"/>
<dbReference type="EMBL" id="CAAHFG010000002">
    <property type="protein sequence ID" value="VGO14763.1"/>
    <property type="molecule type" value="Genomic_DNA"/>
</dbReference>
<proteinExistence type="predicted"/>
<accession>A0A6C2U4F1</accession>
<protein>
    <recommendedName>
        <fullName evidence="4">PcfJ-like protein</fullName>
    </recommendedName>
</protein>
<evidence type="ECO:0000256" key="1">
    <source>
        <dbReference type="SAM" id="Coils"/>
    </source>
</evidence>
<evidence type="ECO:0008006" key="4">
    <source>
        <dbReference type="Google" id="ProtNLM"/>
    </source>
</evidence>
<feature type="coiled-coil region" evidence="1">
    <location>
        <begin position="298"/>
        <end position="325"/>
    </location>
</feature>
<dbReference type="Pfam" id="PF14284">
    <property type="entry name" value="PcfJ"/>
    <property type="match status" value="1"/>
</dbReference>
<keyword evidence="3" id="KW-1185">Reference proteome</keyword>
<reference evidence="2 3" key="1">
    <citation type="submission" date="2019-04" db="EMBL/GenBank/DDBJ databases">
        <authorList>
            <person name="Van Vliet M D."/>
        </authorList>
    </citation>
    <scope>NUCLEOTIDE SEQUENCE [LARGE SCALE GENOMIC DNA]</scope>
    <source>
        <strain evidence="2 3">F1</strain>
    </source>
</reference>
<name>A0A6C2U4F1_PONDE</name>
<evidence type="ECO:0000313" key="2">
    <source>
        <dbReference type="EMBL" id="VGO14763.1"/>
    </source>
</evidence>
<keyword evidence="1" id="KW-0175">Coiled coil</keyword>
<evidence type="ECO:0000313" key="3">
    <source>
        <dbReference type="Proteomes" id="UP000366872"/>
    </source>
</evidence>
<dbReference type="RefSeq" id="WP_136080392.1">
    <property type="nucleotide sequence ID" value="NZ_CAAHFG010000002.1"/>
</dbReference>
<gene>
    <name evidence="2" type="ORF">PDESU_03332</name>
</gene>
<organism evidence="2 3">
    <name type="scientific">Pontiella desulfatans</name>
    <dbReference type="NCBI Taxonomy" id="2750659"/>
    <lineage>
        <taxon>Bacteria</taxon>
        <taxon>Pseudomonadati</taxon>
        <taxon>Kiritimatiellota</taxon>
        <taxon>Kiritimatiellia</taxon>
        <taxon>Kiritimatiellales</taxon>
        <taxon>Pontiellaceae</taxon>
        <taxon>Pontiella</taxon>
    </lineage>
</organism>
<sequence>MTFDHLKYAPLSASAVRRILQFDQDAGFGPDGNQQNRNRFYLYLTQRKSDVEIRTVAVKARKRHEQPVVKEVALASVDDPWIRIHDLGFVHMSGYSVDWSPEGVGPAKYWDYRGRWESEAYGLRCMWKIDAPVVNPELLKRTRRFRWSAWEPKNGHILDYLKVYTEHPEIELLAKNGLGHFCTKVSLLRKLKKDRGFRQFFTQNIDAIKYCRFNIPEITMAYNKGITLAHAQQIQEARRRFRGNGLPREIDPLKALRYIEQKKVTPWQFTGYLHNCQTLNMNLADTKVSFPKQFNARRRHVQDQIDVIRAEAKELRQKAEAKTKREMPKKIAAIAEQWSWLEKLRGSYRIVLPRSVKEFSAEGKALANCLGRGYAAKVARGEVLIVFVRERAAPDTAFVAVEYNLKRGVVTQCYGSKNSKPPKKVLEFMNRAFSNNSSLEEAA</sequence>
<dbReference type="InterPro" id="IPR025586">
    <property type="entry name" value="PcfJ"/>
</dbReference>